<proteinExistence type="predicted"/>
<dbReference type="PANTHER" id="PTHR45872:SF1">
    <property type="entry name" value="RHO GUANINE NUCLEOTIDE EXCHANGE FACTOR 11"/>
    <property type="match status" value="1"/>
</dbReference>
<keyword evidence="4" id="KW-0344">Guanine-nucleotide releasing factor</keyword>
<dbReference type="InterPro" id="IPR036875">
    <property type="entry name" value="Znf_CCHC_sf"/>
</dbReference>
<evidence type="ECO:0000256" key="3">
    <source>
        <dbReference type="ARBA" id="ARBA00022553"/>
    </source>
</evidence>
<dbReference type="GO" id="GO:0005085">
    <property type="term" value="F:guanyl-nucleotide exchange factor activity"/>
    <property type="evidence" value="ECO:0007669"/>
    <property type="project" value="UniProtKB-KW"/>
</dbReference>
<dbReference type="Gene3D" id="1.20.900.10">
    <property type="entry name" value="Dbl homology (DH) domain"/>
    <property type="match status" value="1"/>
</dbReference>
<evidence type="ECO:0000256" key="2">
    <source>
        <dbReference type="ARBA" id="ARBA00022490"/>
    </source>
</evidence>
<keyword evidence="12" id="KW-1185">Reference proteome</keyword>
<feature type="domain" description="PH" evidence="8">
    <location>
        <begin position="413"/>
        <end position="520"/>
    </location>
</feature>
<keyword evidence="6" id="KW-0862">Zinc</keyword>
<organism evidence="11 12">
    <name type="scientific">Pelobates cultripes</name>
    <name type="common">Western spadefoot toad</name>
    <dbReference type="NCBI Taxonomy" id="61616"/>
    <lineage>
        <taxon>Eukaryota</taxon>
        <taxon>Metazoa</taxon>
        <taxon>Chordata</taxon>
        <taxon>Craniata</taxon>
        <taxon>Vertebrata</taxon>
        <taxon>Euteleostomi</taxon>
        <taxon>Amphibia</taxon>
        <taxon>Batrachia</taxon>
        <taxon>Anura</taxon>
        <taxon>Pelobatoidea</taxon>
        <taxon>Pelobatidae</taxon>
        <taxon>Pelobates</taxon>
    </lineage>
</organism>
<dbReference type="SMART" id="SM00343">
    <property type="entry name" value="ZnF_C2HC"/>
    <property type="match status" value="1"/>
</dbReference>
<dbReference type="GO" id="GO:0008270">
    <property type="term" value="F:zinc ion binding"/>
    <property type="evidence" value="ECO:0007669"/>
    <property type="project" value="UniProtKB-KW"/>
</dbReference>
<dbReference type="InterPro" id="IPR001331">
    <property type="entry name" value="GDS_CDC24_CS"/>
</dbReference>
<keyword evidence="3" id="KW-0597">Phosphoprotein</keyword>
<evidence type="ECO:0000313" key="11">
    <source>
        <dbReference type="EMBL" id="CAH2219281.1"/>
    </source>
</evidence>
<gene>
    <name evidence="11" type="ORF">PECUL_23A057859</name>
</gene>
<dbReference type="SUPFAM" id="SSF57756">
    <property type="entry name" value="Retrovirus zinc finger-like domains"/>
    <property type="match status" value="1"/>
</dbReference>
<dbReference type="SUPFAM" id="SSF50729">
    <property type="entry name" value="PH domain-like"/>
    <property type="match status" value="1"/>
</dbReference>
<evidence type="ECO:0000256" key="7">
    <source>
        <dbReference type="SAM" id="MobiDB-lite"/>
    </source>
</evidence>
<keyword evidence="6" id="KW-0863">Zinc-finger</keyword>
<dbReference type="GO" id="GO:0005737">
    <property type="term" value="C:cytoplasm"/>
    <property type="evidence" value="ECO:0007669"/>
    <property type="project" value="UniProtKB-SubCell"/>
</dbReference>
<dbReference type="Pfam" id="PF00098">
    <property type="entry name" value="zf-CCHC"/>
    <property type="match status" value="1"/>
</dbReference>
<accession>A0AAD1VLS0</accession>
<dbReference type="PROSITE" id="PS50158">
    <property type="entry name" value="ZF_CCHC"/>
    <property type="match status" value="1"/>
</dbReference>
<dbReference type="GO" id="GO:0003676">
    <property type="term" value="F:nucleic acid binding"/>
    <property type="evidence" value="ECO:0007669"/>
    <property type="project" value="InterPro"/>
</dbReference>
<feature type="domain" description="CCHC-type" evidence="10">
    <location>
        <begin position="89"/>
        <end position="103"/>
    </location>
</feature>
<keyword evidence="6" id="KW-0479">Metal-binding</keyword>
<dbReference type="PROSITE" id="PS50010">
    <property type="entry name" value="DH_2"/>
    <property type="match status" value="1"/>
</dbReference>
<feature type="region of interest" description="Disordered" evidence="7">
    <location>
        <begin position="53"/>
        <end position="82"/>
    </location>
</feature>
<dbReference type="InterPro" id="IPR035899">
    <property type="entry name" value="DBL_dom_sf"/>
</dbReference>
<comment type="subcellular location">
    <subcellularLocation>
        <location evidence="1">Cytoplasm</location>
    </subcellularLocation>
</comment>
<dbReference type="InterPro" id="IPR000219">
    <property type="entry name" value="DH_dom"/>
</dbReference>
<evidence type="ECO:0000259" key="9">
    <source>
        <dbReference type="PROSITE" id="PS50010"/>
    </source>
</evidence>
<dbReference type="InterPro" id="IPR001878">
    <property type="entry name" value="Znf_CCHC"/>
</dbReference>
<sequence>MTVESGEFGAVGGPANPPATSAQLQTPAQGLPPPQLVLRNAQVSDSAYTVAFHPQQPFPPQLHSEDGSEFGGSPPRLSNPIPGPQTGVCFNCHRPGHLRRDCPAPRAFRQYPQATRPSYPISGYPPFQTQAYPVAGYPSIQAPGYPLAGYQPGPGYPVAPTYTADYSQDGTDLTWSETVGKDVVTLLQPHEILRQEMIHEFIVTEENHLRVLHVLVNFQNLTNGTLLSSDEVKLVFPNLPQLIAIHNSLLVSLKQVLLSGPTVKEIGGILQSHFERAADDIVKETVKYCCNQRSALELIKTKKRKNTKFRSAMKHAESDPDCRKLLLEDLLVCEMQHVTKYPLQLENIIKHTEGGTNEMKALRLCLERCRAILKDVNGSIAMIENKQTLAHIQTHLDTTALKKSKNPTVAEFAVSVGGDIILYNSKLQALLLEDLLVLLRKKKNKLVLKCKKERDPNTKTKKVFSPVIKLNNLLVRPVATDRRAFFVMDTSLQSPQLYEFITASTSEKNKWIQFINEATKEVVEEPIDQSPVIPPNSCIETLEEPANKGNGVPSGDAEMKAHCPVIPSVRGDVSEAEGGCLEEPEVKEMKVETSV</sequence>
<evidence type="ECO:0000259" key="10">
    <source>
        <dbReference type="PROSITE" id="PS50158"/>
    </source>
</evidence>
<dbReference type="Pfam" id="PF00621">
    <property type="entry name" value="RhoGEF"/>
    <property type="match status" value="1"/>
</dbReference>
<evidence type="ECO:0000313" key="12">
    <source>
        <dbReference type="Proteomes" id="UP001295444"/>
    </source>
</evidence>
<feature type="region of interest" description="Disordered" evidence="7">
    <location>
        <begin position="1"/>
        <end position="34"/>
    </location>
</feature>
<protein>
    <submittedName>
        <fullName evidence="11">Rho guanine nucleotide exchange factor 11 isoform X3</fullName>
    </submittedName>
</protein>
<dbReference type="SMART" id="SM00325">
    <property type="entry name" value="RhoGEF"/>
    <property type="match status" value="1"/>
</dbReference>
<dbReference type="Gene3D" id="2.30.29.30">
    <property type="entry name" value="Pleckstrin-homology domain (PH domain)/Phosphotyrosine-binding domain (PTB)"/>
    <property type="match status" value="1"/>
</dbReference>
<dbReference type="EMBL" id="OW240912">
    <property type="protein sequence ID" value="CAH2219281.1"/>
    <property type="molecule type" value="Genomic_DNA"/>
</dbReference>
<keyword evidence="2" id="KW-0963">Cytoplasm</keyword>
<evidence type="ECO:0000256" key="4">
    <source>
        <dbReference type="ARBA" id="ARBA00022658"/>
    </source>
</evidence>
<evidence type="ECO:0000256" key="1">
    <source>
        <dbReference type="ARBA" id="ARBA00004496"/>
    </source>
</evidence>
<reference evidence="11" key="1">
    <citation type="submission" date="2022-03" db="EMBL/GenBank/DDBJ databases">
        <authorList>
            <person name="Alioto T."/>
            <person name="Alioto T."/>
            <person name="Gomez Garrido J."/>
        </authorList>
    </citation>
    <scope>NUCLEOTIDE SEQUENCE</scope>
</reference>
<dbReference type="Proteomes" id="UP001295444">
    <property type="component" value="Chromosome 01"/>
</dbReference>
<dbReference type="InterPro" id="IPR001849">
    <property type="entry name" value="PH_domain"/>
</dbReference>
<evidence type="ECO:0000256" key="6">
    <source>
        <dbReference type="PROSITE-ProRule" id="PRU00047"/>
    </source>
</evidence>
<name>A0AAD1VLS0_PELCU</name>
<feature type="compositionally biased region" description="Polar residues" evidence="7">
    <location>
        <begin position="18"/>
        <end position="28"/>
    </location>
</feature>
<dbReference type="GO" id="GO:0007186">
    <property type="term" value="P:G protein-coupled receptor signaling pathway"/>
    <property type="evidence" value="ECO:0007669"/>
    <property type="project" value="TreeGrafter"/>
</dbReference>
<dbReference type="AlphaFoldDB" id="A0AAD1VLS0"/>
<dbReference type="PANTHER" id="PTHR45872">
    <property type="entry name" value="RHO GUANINE NUCLEOTIDE EXCHANGE FACTOR 2, ISOFORM D"/>
    <property type="match status" value="1"/>
</dbReference>
<keyword evidence="5" id="KW-0175">Coiled coil</keyword>
<dbReference type="InterPro" id="IPR011993">
    <property type="entry name" value="PH-like_dom_sf"/>
</dbReference>
<dbReference type="GO" id="GO:0001664">
    <property type="term" value="F:G protein-coupled receptor binding"/>
    <property type="evidence" value="ECO:0007669"/>
    <property type="project" value="TreeGrafter"/>
</dbReference>
<evidence type="ECO:0000256" key="5">
    <source>
        <dbReference type="ARBA" id="ARBA00023054"/>
    </source>
</evidence>
<dbReference type="Gene3D" id="4.10.60.10">
    <property type="entry name" value="Zinc finger, CCHC-type"/>
    <property type="match status" value="1"/>
</dbReference>
<dbReference type="CDD" id="cd00160">
    <property type="entry name" value="RhoGEF"/>
    <property type="match status" value="1"/>
</dbReference>
<dbReference type="PROSITE" id="PS50003">
    <property type="entry name" value="PH_DOMAIN"/>
    <property type="match status" value="1"/>
</dbReference>
<dbReference type="SUPFAM" id="SSF48065">
    <property type="entry name" value="DBL homology domain (DH-domain)"/>
    <property type="match status" value="1"/>
</dbReference>
<dbReference type="InterPro" id="IPR041020">
    <property type="entry name" value="PH_16"/>
</dbReference>
<feature type="domain" description="DH" evidence="9">
    <location>
        <begin position="193"/>
        <end position="379"/>
    </location>
</feature>
<evidence type="ECO:0000259" key="8">
    <source>
        <dbReference type="PROSITE" id="PS50003"/>
    </source>
</evidence>
<dbReference type="GO" id="GO:0035556">
    <property type="term" value="P:intracellular signal transduction"/>
    <property type="evidence" value="ECO:0007669"/>
    <property type="project" value="InterPro"/>
</dbReference>
<dbReference type="Pfam" id="PF17838">
    <property type="entry name" value="PH_16"/>
    <property type="match status" value="1"/>
</dbReference>
<dbReference type="PROSITE" id="PS00741">
    <property type="entry name" value="DH_1"/>
    <property type="match status" value="1"/>
</dbReference>